<dbReference type="GO" id="GO:0003918">
    <property type="term" value="F:DNA topoisomerase type II (double strand cut, ATP-hydrolyzing) activity"/>
    <property type="evidence" value="ECO:0007669"/>
    <property type="project" value="UniProtKB-UniRule"/>
</dbReference>
<dbReference type="InterPro" id="IPR049353">
    <property type="entry name" value="GyrB_hook"/>
</dbReference>
<evidence type="ECO:0000256" key="4">
    <source>
        <dbReference type="ARBA" id="ARBA00022723"/>
    </source>
</evidence>
<dbReference type="GO" id="GO:0003677">
    <property type="term" value="F:DNA binding"/>
    <property type="evidence" value="ECO:0007669"/>
    <property type="project" value="UniProtKB-KW"/>
</dbReference>
<evidence type="ECO:0000313" key="13">
    <source>
        <dbReference type="EMBL" id="GGC65709.1"/>
    </source>
</evidence>
<feature type="binding site" evidence="11">
    <location>
        <position position="508"/>
    </location>
    <ligand>
        <name>Mg(2+)</name>
        <dbReference type="ChEBI" id="CHEBI:18420"/>
        <label>1</label>
        <note>catalytic</note>
    </ligand>
</feature>
<dbReference type="NCBIfam" id="NF004189">
    <property type="entry name" value="PRK05644.1"/>
    <property type="match status" value="1"/>
</dbReference>
<dbReference type="FunFam" id="3.30.230.10:FF:000005">
    <property type="entry name" value="DNA gyrase subunit B"/>
    <property type="match status" value="1"/>
</dbReference>
<dbReference type="InterPro" id="IPR011557">
    <property type="entry name" value="GyrB"/>
</dbReference>
<keyword evidence="5 11" id="KW-0547">Nucleotide-binding</keyword>
<keyword evidence="8 11" id="KW-0799">Topoisomerase</keyword>
<dbReference type="Gene3D" id="3.40.50.670">
    <property type="match status" value="2"/>
</dbReference>
<dbReference type="HAMAP" id="MF_01898">
    <property type="entry name" value="GyrB"/>
    <property type="match status" value="1"/>
</dbReference>
<dbReference type="SMART" id="SM00387">
    <property type="entry name" value="HATPase_c"/>
    <property type="match status" value="1"/>
</dbReference>
<reference evidence="13" key="2">
    <citation type="submission" date="2020-09" db="EMBL/GenBank/DDBJ databases">
        <authorList>
            <person name="Sun Q."/>
            <person name="Zhou Y."/>
        </authorList>
    </citation>
    <scope>NUCLEOTIDE SEQUENCE</scope>
    <source>
        <strain evidence="13">CGMCC 1.12919</strain>
    </source>
</reference>
<dbReference type="SUPFAM" id="SSF56719">
    <property type="entry name" value="Type II DNA topoisomerase"/>
    <property type="match status" value="1"/>
</dbReference>
<dbReference type="Proteomes" id="UP000637002">
    <property type="component" value="Unassembled WGS sequence"/>
</dbReference>
<dbReference type="NCBIfam" id="NF011501">
    <property type="entry name" value="PRK14939.1"/>
    <property type="match status" value="1"/>
</dbReference>
<dbReference type="InterPro" id="IPR014721">
    <property type="entry name" value="Ribsml_uS5_D2-typ_fold_subgr"/>
</dbReference>
<dbReference type="Pfam" id="PF00204">
    <property type="entry name" value="DNA_gyraseB"/>
    <property type="match status" value="1"/>
</dbReference>
<proteinExistence type="inferred from homology"/>
<dbReference type="NCBIfam" id="TIGR01059">
    <property type="entry name" value="gyrB"/>
    <property type="match status" value="1"/>
</dbReference>
<dbReference type="GO" id="GO:0046872">
    <property type="term" value="F:metal ion binding"/>
    <property type="evidence" value="ECO:0007669"/>
    <property type="project" value="UniProtKB-KW"/>
</dbReference>
<comment type="caution">
    <text evidence="13">The sequence shown here is derived from an EMBL/GenBank/DDBJ whole genome shotgun (WGS) entry which is preliminary data.</text>
</comment>
<dbReference type="EC" id="5.6.2.2" evidence="11"/>
<dbReference type="PANTHER" id="PTHR45866:SF1">
    <property type="entry name" value="DNA GYRASE SUBUNIT B, MITOCHONDRIAL"/>
    <property type="match status" value="1"/>
</dbReference>
<dbReference type="InterPro" id="IPR020568">
    <property type="entry name" value="Ribosomal_Su5_D2-typ_SF"/>
</dbReference>
<evidence type="ECO:0000256" key="3">
    <source>
        <dbReference type="ARBA" id="ARBA00022490"/>
    </source>
</evidence>
<dbReference type="AlphaFoldDB" id="A0A916UB33"/>
<dbReference type="Pfam" id="PF21249">
    <property type="entry name" value="GyrB_hook"/>
    <property type="match status" value="1"/>
</dbReference>
<reference evidence="13" key="1">
    <citation type="journal article" date="2014" name="Int. J. Syst. Evol. Microbiol.">
        <title>Complete genome sequence of Corynebacterium casei LMG S-19264T (=DSM 44701T), isolated from a smear-ripened cheese.</title>
        <authorList>
            <consortium name="US DOE Joint Genome Institute (JGI-PGF)"/>
            <person name="Walter F."/>
            <person name="Albersmeier A."/>
            <person name="Kalinowski J."/>
            <person name="Ruckert C."/>
        </authorList>
    </citation>
    <scope>NUCLEOTIDE SEQUENCE</scope>
    <source>
        <strain evidence="13">CGMCC 1.12919</strain>
    </source>
</reference>
<dbReference type="Pfam" id="PF00986">
    <property type="entry name" value="DNA_gyraseB_C"/>
    <property type="match status" value="1"/>
</dbReference>
<dbReference type="Pfam" id="PF01751">
    <property type="entry name" value="Toprim"/>
    <property type="match status" value="1"/>
</dbReference>
<dbReference type="PRINTS" id="PR01159">
    <property type="entry name" value="DNAGYRASEB"/>
</dbReference>
<dbReference type="InterPro" id="IPR000565">
    <property type="entry name" value="Topo_IIA_B"/>
</dbReference>
<feature type="site" description="Interaction with DNA" evidence="11">
    <location>
        <position position="459"/>
    </location>
</feature>
<keyword evidence="14" id="KW-1185">Reference proteome</keyword>
<comment type="cofactor">
    <cofactor evidence="11">
        <name>Mg(2+)</name>
        <dbReference type="ChEBI" id="CHEBI:18420"/>
    </cofactor>
    <cofactor evidence="11">
        <name>Mn(2+)</name>
        <dbReference type="ChEBI" id="CHEBI:29035"/>
    </cofactor>
    <cofactor evidence="11">
        <name>Ca(2+)</name>
        <dbReference type="ChEBI" id="CHEBI:29108"/>
    </cofactor>
    <text evidence="11">Binds two Mg(2+) per subunit. The magnesium ions form salt bridges with both the protein and the DNA. Can also accept other divalent metal cations, such as Mn(2+) or Ca(2+).</text>
</comment>
<organism evidence="13 14">
    <name type="scientific">Chelatococcus reniformis</name>
    <dbReference type="NCBI Taxonomy" id="1494448"/>
    <lineage>
        <taxon>Bacteria</taxon>
        <taxon>Pseudomonadati</taxon>
        <taxon>Pseudomonadota</taxon>
        <taxon>Alphaproteobacteria</taxon>
        <taxon>Hyphomicrobiales</taxon>
        <taxon>Chelatococcaceae</taxon>
        <taxon>Chelatococcus</taxon>
    </lineage>
</organism>
<keyword evidence="6 11" id="KW-0067">ATP-binding</keyword>
<comment type="miscellaneous">
    <text evidence="11">Few gyrases are as efficient as E.coli at forming negative supercoils. Not all organisms have 2 type II topoisomerases; in organisms with a single type II topoisomerase this enzyme also has to decatenate newly replicated chromosomes.</text>
</comment>
<dbReference type="GO" id="GO:0006265">
    <property type="term" value="P:DNA topological change"/>
    <property type="evidence" value="ECO:0007669"/>
    <property type="project" value="UniProtKB-UniRule"/>
</dbReference>
<comment type="function">
    <text evidence="11">A type II topoisomerase that negatively supercoils closed circular double-stranded (ds) DNA in an ATP-dependent manner to modulate DNA topology and maintain chromosomes in an underwound state. Negative supercoiling favors strand separation, and DNA replication, transcription, recombination and repair, all of which involve strand separation. Also able to catalyze the interconversion of other topological isomers of dsDNA rings, including catenanes and knotted rings. Type II topoisomerases break and join 2 DNA strands simultaneously in an ATP-dependent manner.</text>
</comment>
<evidence type="ECO:0000259" key="12">
    <source>
        <dbReference type="PROSITE" id="PS50880"/>
    </source>
</evidence>
<dbReference type="GO" id="GO:0005694">
    <property type="term" value="C:chromosome"/>
    <property type="evidence" value="ECO:0007669"/>
    <property type="project" value="InterPro"/>
</dbReference>
<evidence type="ECO:0000256" key="5">
    <source>
        <dbReference type="ARBA" id="ARBA00022741"/>
    </source>
</evidence>
<dbReference type="InterPro" id="IPR006171">
    <property type="entry name" value="TOPRIM_dom"/>
</dbReference>
<evidence type="ECO:0000256" key="7">
    <source>
        <dbReference type="ARBA" id="ARBA00022842"/>
    </source>
</evidence>
<evidence type="ECO:0000256" key="9">
    <source>
        <dbReference type="ARBA" id="ARBA00023125"/>
    </source>
</evidence>
<dbReference type="Pfam" id="PF02518">
    <property type="entry name" value="HATPase_c"/>
    <property type="match status" value="1"/>
</dbReference>
<dbReference type="Gene3D" id="3.30.565.10">
    <property type="entry name" value="Histidine kinase-like ATPase, C-terminal domain"/>
    <property type="match status" value="1"/>
</dbReference>
<keyword evidence="4 11" id="KW-0479">Metal-binding</keyword>
<keyword evidence="10 11" id="KW-0413">Isomerase</keyword>
<evidence type="ECO:0000256" key="1">
    <source>
        <dbReference type="ARBA" id="ARBA00000185"/>
    </source>
</evidence>
<evidence type="ECO:0000256" key="11">
    <source>
        <dbReference type="HAMAP-Rule" id="MF_01898"/>
    </source>
</evidence>
<evidence type="ECO:0000313" key="14">
    <source>
        <dbReference type="Proteomes" id="UP000637002"/>
    </source>
</evidence>
<dbReference type="CDD" id="cd00822">
    <property type="entry name" value="TopoII_Trans_DNA_gyrase"/>
    <property type="match status" value="1"/>
</dbReference>
<sequence length="809" mass="88433">MAEPAPNVDPEAYGAESIQVLKGLDAVRKRPGMYIGDTDDGSGLHHMVYEVVDNAIDEALAGHANEVTVTLNADGSCTVTDNGRGIPTDIHAEEGVSAAQVIMTQLHAGGKFNQNAYKVSGGLHGVGVSVVNALSSWLRLRIWRNGHEHAMEFRHGDAVSALAVVGPSEGRRGTEVSFLPSPQTFAIVEFDYDTLEHRLRELAFLNSGVRIILTDARHAEHRRAELMYEGGVEAFVRYLDRSKEAVIDKPIVVRAERDGIGVEAALWWNNTYHENVLAFTNNIPQREGGSHLAGFRGALTRQLTGYAENSGATKKEKVSLSADDCREGLTCVLSVKVPDPKFSSQTKDKLVSSEVRPVVEGIVNEALSQWLEENPQAARKVAEKVVVAAAAREAARRARELSRRKGALDMASLPGKLADCQERDPAKSELFIVEGDSAGGSAKQGRNREYQAVLPLRGKILNVERAGPDKMLSSEQIGTLILALGTGIGSENFNADKLRYHKIIIMTDADVDGSHIRTLLLTFFFRQMRDIIDRGHIFIAQPPLYKVAKGKAHQYLKNERALEDYLIDAGLEGTTLRLASGEERGGRDLRALVEEARHVRQVLGALHTRYDRSVVEQAAIAGGMRAHIVDNEPEAAAAIAERIAQRLDAISEETERGWQGAIGDGGFTLTRTVRGVKQVATLDASLLASIEARRLDERTASLLEVYGQPAALLRKTESLPIHGPTALFEAVTGVGRKGLSLQRYKGLGEMNPDQLWDTTLDRDNRSLLQVKVKDGQDADDLMAKLMGDVVEPRREFIQEHALTVSNLDV</sequence>
<accession>A0A916UB33</accession>
<dbReference type="GO" id="GO:0006261">
    <property type="term" value="P:DNA-templated DNA replication"/>
    <property type="evidence" value="ECO:0007669"/>
    <property type="project" value="UniProtKB-UniRule"/>
</dbReference>
<keyword evidence="9" id="KW-0238">DNA-binding</keyword>
<comment type="subcellular location">
    <subcellularLocation>
        <location evidence="11">Cytoplasm</location>
    </subcellularLocation>
</comment>
<feature type="site" description="Interaction with DNA" evidence="11">
    <location>
        <position position="462"/>
    </location>
</feature>
<dbReference type="FunFam" id="3.30.565.10:FF:000002">
    <property type="entry name" value="DNA gyrase subunit B"/>
    <property type="match status" value="1"/>
</dbReference>
<keyword evidence="7 11" id="KW-0460">Magnesium</keyword>
<gene>
    <name evidence="11 13" type="primary">gyrB</name>
    <name evidence="13" type="ORF">GCM10010994_25380</name>
</gene>
<evidence type="ECO:0000256" key="8">
    <source>
        <dbReference type="ARBA" id="ARBA00023029"/>
    </source>
</evidence>
<evidence type="ECO:0000256" key="6">
    <source>
        <dbReference type="ARBA" id="ARBA00022840"/>
    </source>
</evidence>
<dbReference type="GO" id="GO:0005524">
    <property type="term" value="F:ATP binding"/>
    <property type="evidence" value="ECO:0007669"/>
    <property type="project" value="UniProtKB-UniRule"/>
</dbReference>
<feature type="binding site" evidence="11">
    <location>
        <position position="434"/>
    </location>
    <ligand>
        <name>Mg(2+)</name>
        <dbReference type="ChEBI" id="CHEBI:18420"/>
        <label>1</label>
        <note>catalytic</note>
    </ligand>
</feature>
<dbReference type="EMBL" id="BMGG01000004">
    <property type="protein sequence ID" value="GGC65709.1"/>
    <property type="molecule type" value="Genomic_DNA"/>
</dbReference>
<dbReference type="Gene3D" id="3.30.230.10">
    <property type="match status" value="1"/>
</dbReference>
<comment type="subunit">
    <text evidence="11">Heterotetramer, composed of two GyrA and two GyrB chains. In the heterotetramer, GyrA contains the active site tyrosine that forms a transient covalent intermediate with DNA, while GyrB binds cofactors and catalyzes ATP hydrolysis.</text>
</comment>
<dbReference type="PRINTS" id="PR00418">
    <property type="entry name" value="TPI2FAMILY"/>
</dbReference>
<comment type="similarity">
    <text evidence="2 11">Belongs to the type II topoisomerase GyrB family.</text>
</comment>
<dbReference type="InterPro" id="IPR018522">
    <property type="entry name" value="TopoIIA_CS"/>
</dbReference>
<feature type="domain" description="Toprim" evidence="12">
    <location>
        <begin position="428"/>
        <end position="543"/>
    </location>
</feature>
<evidence type="ECO:0000256" key="2">
    <source>
        <dbReference type="ARBA" id="ARBA00010708"/>
    </source>
</evidence>
<dbReference type="FunFam" id="3.40.50.670:FF:000007">
    <property type="entry name" value="DNA gyrase subunit B"/>
    <property type="match status" value="1"/>
</dbReference>
<dbReference type="InterPro" id="IPR036890">
    <property type="entry name" value="HATPase_C_sf"/>
</dbReference>
<dbReference type="PROSITE" id="PS50880">
    <property type="entry name" value="TOPRIM"/>
    <property type="match status" value="1"/>
</dbReference>
<dbReference type="InterPro" id="IPR001241">
    <property type="entry name" value="Topo_IIA"/>
</dbReference>
<dbReference type="CDD" id="cd03366">
    <property type="entry name" value="TOPRIM_TopoIIA_GyrB"/>
    <property type="match status" value="1"/>
</dbReference>
<dbReference type="CDD" id="cd16928">
    <property type="entry name" value="HATPase_GyrB-like"/>
    <property type="match status" value="1"/>
</dbReference>
<feature type="binding site" evidence="11">
    <location>
        <position position="508"/>
    </location>
    <ligand>
        <name>Mg(2+)</name>
        <dbReference type="ChEBI" id="CHEBI:18420"/>
        <label>2</label>
    </ligand>
</feature>
<dbReference type="InterPro" id="IPR034160">
    <property type="entry name" value="TOPRIM_GyrB"/>
</dbReference>
<comment type="catalytic activity">
    <reaction evidence="1 11">
        <text>ATP-dependent breakage, passage and rejoining of double-stranded DNA.</text>
        <dbReference type="EC" id="5.6.2.2"/>
    </reaction>
</comment>
<feature type="binding site" evidence="11">
    <location>
        <position position="510"/>
    </location>
    <ligand>
        <name>Mg(2+)</name>
        <dbReference type="ChEBI" id="CHEBI:18420"/>
        <label>2</label>
    </ligand>
</feature>
<dbReference type="GO" id="GO:0005737">
    <property type="term" value="C:cytoplasm"/>
    <property type="evidence" value="ECO:0007669"/>
    <property type="project" value="UniProtKB-SubCell"/>
</dbReference>
<dbReference type="InterPro" id="IPR013506">
    <property type="entry name" value="Topo_IIA_bsu_dom2"/>
</dbReference>
<dbReference type="SUPFAM" id="SSF54211">
    <property type="entry name" value="Ribosomal protein S5 domain 2-like"/>
    <property type="match status" value="1"/>
</dbReference>
<protein>
    <recommendedName>
        <fullName evidence="11">DNA gyrase subunit B</fullName>
        <ecNumber evidence="11">5.6.2.2</ecNumber>
    </recommendedName>
</protein>
<evidence type="ECO:0000256" key="10">
    <source>
        <dbReference type="ARBA" id="ARBA00023235"/>
    </source>
</evidence>
<dbReference type="InterPro" id="IPR003594">
    <property type="entry name" value="HATPase_dom"/>
</dbReference>
<dbReference type="InterPro" id="IPR013760">
    <property type="entry name" value="Topo_IIA-like_dom_sf"/>
</dbReference>
<dbReference type="InterPro" id="IPR002288">
    <property type="entry name" value="DNA_gyrase_B_C"/>
</dbReference>
<dbReference type="PANTHER" id="PTHR45866">
    <property type="entry name" value="DNA GYRASE/TOPOISOMERASE SUBUNIT B"/>
    <property type="match status" value="1"/>
</dbReference>
<name>A0A916UB33_9HYPH</name>
<dbReference type="InterPro" id="IPR013759">
    <property type="entry name" value="Topo_IIA_B_C"/>
</dbReference>
<keyword evidence="3 11" id="KW-0963">Cytoplasm</keyword>
<dbReference type="PROSITE" id="PS00177">
    <property type="entry name" value="TOPOISOMERASE_II"/>
    <property type="match status" value="1"/>
</dbReference>
<dbReference type="SUPFAM" id="SSF55874">
    <property type="entry name" value="ATPase domain of HSP90 chaperone/DNA topoisomerase II/histidine kinase"/>
    <property type="match status" value="1"/>
</dbReference>
<dbReference type="RefSeq" id="WP_188609526.1">
    <property type="nucleotide sequence ID" value="NZ_BMGG01000004.1"/>
</dbReference>
<dbReference type="SMART" id="SM00433">
    <property type="entry name" value="TOP2c"/>
    <property type="match status" value="1"/>
</dbReference>